<sequence length="516" mass="55510">MAAEVPAALKAADVTRFAHRAAQLEKPKPIVAYWCMCEYWIVNQILSKGLHNADQASLVYTTTLMDKLEQYKAQHADEPAVTDDMVGKAYVEQFGLETFERADNAVRADKATRQTADTYQAAATFLDLLQIWGPLDPDLAAKIKYAKYHALRIAKALKAGEDPNLSNPKPEIPAEDVLPALDPNDADVQALSGVPGKPRQASVVEVPDEADRIQKNLAQKSVLDESLHPSRETSIPPAPRKTDRQPSVVEVKDETDRLQSNLARQSSLDESLHPSRQPSLPHSPANDVSPIAAQDAAAFYSTQPDTNDISPLDTPSERKPSVGGNYFPLVPSDVAPILPSAPTAIGASPPELPSAPTDLASTPANLPQPPVDNGLASARASLTSLNQAGRPSPPLPAHRHGNFLPQPAPGETPQIPRNFQPQVPPPQLPQNPPQLRQTHGPVPPIPQSQYVQSPTPVHPPVQLPPPSQPVNVVLDEEAIMKAQKHARWAISALNFEDVPTAIKELRGALASLGAAP</sequence>
<dbReference type="GO" id="GO:0032511">
    <property type="term" value="P:late endosome to vacuole transport via multivesicular body sorting pathway"/>
    <property type="evidence" value="ECO:0007669"/>
    <property type="project" value="InterPro"/>
</dbReference>
<feature type="region of interest" description="Disordered" evidence="9">
    <location>
        <begin position="160"/>
        <end position="180"/>
    </location>
</feature>
<evidence type="ECO:0000256" key="9">
    <source>
        <dbReference type="SAM" id="MobiDB-lite"/>
    </source>
</evidence>
<dbReference type="EMBL" id="AMGV01000003">
    <property type="protein sequence ID" value="KEF59563.1"/>
    <property type="molecule type" value="Genomic_DNA"/>
</dbReference>
<evidence type="ECO:0000313" key="13">
    <source>
        <dbReference type="Proteomes" id="UP000027920"/>
    </source>
</evidence>
<feature type="region of interest" description="Disordered" evidence="9">
    <location>
        <begin position="341"/>
        <end position="465"/>
    </location>
</feature>
<organism evidence="12 13">
    <name type="scientific">Exophiala aquamarina CBS 119918</name>
    <dbReference type="NCBI Taxonomy" id="1182545"/>
    <lineage>
        <taxon>Eukaryota</taxon>
        <taxon>Fungi</taxon>
        <taxon>Dikarya</taxon>
        <taxon>Ascomycota</taxon>
        <taxon>Pezizomycotina</taxon>
        <taxon>Eurotiomycetes</taxon>
        <taxon>Chaetothyriomycetidae</taxon>
        <taxon>Chaetothyriales</taxon>
        <taxon>Herpotrichiellaceae</taxon>
        <taxon>Exophiala</taxon>
    </lineage>
</organism>
<dbReference type="Gene3D" id="1.20.5.420">
    <property type="entry name" value="Immunoglobulin FC, subunit C"/>
    <property type="match status" value="1"/>
</dbReference>
<evidence type="ECO:0000256" key="2">
    <source>
        <dbReference type="ARBA" id="ARBA00004496"/>
    </source>
</evidence>
<feature type="compositionally biased region" description="Basic and acidic residues" evidence="9">
    <location>
        <begin position="222"/>
        <end position="231"/>
    </location>
</feature>
<keyword evidence="5" id="KW-0963">Cytoplasm</keyword>
<dbReference type="GeneID" id="25279340"/>
<evidence type="ECO:0000259" key="10">
    <source>
        <dbReference type="Pfam" id="PF04652"/>
    </source>
</evidence>
<dbReference type="InterPro" id="IPR041212">
    <property type="entry name" value="Vta1_C"/>
</dbReference>
<dbReference type="HOGENOM" id="CLU_030378_0_0_1"/>
<gene>
    <name evidence="12" type="ORF">A1O9_04408</name>
</gene>
<evidence type="ECO:0000256" key="7">
    <source>
        <dbReference type="ARBA" id="ARBA00022927"/>
    </source>
</evidence>
<feature type="region of interest" description="Disordered" evidence="9">
    <location>
        <begin position="219"/>
        <end position="288"/>
    </location>
</feature>
<proteinExistence type="inferred from homology"/>
<evidence type="ECO:0000256" key="1">
    <source>
        <dbReference type="ARBA" id="ARBA00004481"/>
    </source>
</evidence>
<evidence type="ECO:0000256" key="6">
    <source>
        <dbReference type="ARBA" id="ARBA00022753"/>
    </source>
</evidence>
<dbReference type="InterPro" id="IPR039431">
    <property type="entry name" value="Vta1/CALS_N"/>
</dbReference>
<feature type="domain" description="Vta1/callose synthase N-terminal" evidence="10">
    <location>
        <begin position="14"/>
        <end position="158"/>
    </location>
</feature>
<keyword evidence="13" id="KW-1185">Reference proteome</keyword>
<evidence type="ECO:0008006" key="14">
    <source>
        <dbReference type="Google" id="ProtNLM"/>
    </source>
</evidence>
<feature type="region of interest" description="Disordered" evidence="9">
    <location>
        <begin position="302"/>
        <end position="325"/>
    </location>
</feature>
<dbReference type="Gene3D" id="1.25.40.270">
    <property type="entry name" value="Vacuolar protein sorting-associated protein vta1"/>
    <property type="match status" value="1"/>
</dbReference>
<dbReference type="GO" id="GO:0010008">
    <property type="term" value="C:endosome membrane"/>
    <property type="evidence" value="ECO:0007669"/>
    <property type="project" value="UniProtKB-SubCell"/>
</dbReference>
<keyword evidence="7" id="KW-0653">Protein transport</keyword>
<feature type="compositionally biased region" description="Polar residues" evidence="9">
    <location>
        <begin position="258"/>
        <end position="280"/>
    </location>
</feature>
<evidence type="ECO:0000256" key="8">
    <source>
        <dbReference type="ARBA" id="ARBA00023136"/>
    </source>
</evidence>
<dbReference type="PANTHER" id="PTHR46009:SF1">
    <property type="entry name" value="VACUOLAR PROTEIN SORTING-ASSOCIATED PROTEIN VTA1 HOMOLOG"/>
    <property type="match status" value="1"/>
</dbReference>
<comment type="caution">
    <text evidence="12">The sequence shown here is derived from an EMBL/GenBank/DDBJ whole genome shotgun (WGS) entry which is preliminary data.</text>
</comment>
<evidence type="ECO:0000256" key="4">
    <source>
        <dbReference type="ARBA" id="ARBA00022448"/>
    </source>
</evidence>
<dbReference type="PANTHER" id="PTHR46009">
    <property type="entry name" value="VACUOLAR PROTEIN SORTING-ASSOCIATED PROTEIN VTA1 HOMOLOG"/>
    <property type="match status" value="1"/>
</dbReference>
<feature type="compositionally biased region" description="Basic and acidic residues" evidence="9">
    <location>
        <begin position="240"/>
        <end position="257"/>
    </location>
</feature>
<comment type="subcellular location">
    <subcellularLocation>
        <location evidence="2">Cytoplasm</location>
    </subcellularLocation>
    <subcellularLocation>
        <location evidence="1">Endosome membrane</location>
        <topology evidence="1">Peripheral membrane protein</topology>
    </subcellularLocation>
</comment>
<reference evidence="12 13" key="1">
    <citation type="submission" date="2013-03" db="EMBL/GenBank/DDBJ databases">
        <title>The Genome Sequence of Exophiala aquamarina CBS 119918.</title>
        <authorList>
            <consortium name="The Broad Institute Genomics Platform"/>
            <person name="Cuomo C."/>
            <person name="de Hoog S."/>
            <person name="Gorbushina A."/>
            <person name="Walker B."/>
            <person name="Young S.K."/>
            <person name="Zeng Q."/>
            <person name="Gargeya S."/>
            <person name="Fitzgerald M."/>
            <person name="Haas B."/>
            <person name="Abouelleil A."/>
            <person name="Allen A.W."/>
            <person name="Alvarado L."/>
            <person name="Arachchi H.M."/>
            <person name="Berlin A.M."/>
            <person name="Chapman S.B."/>
            <person name="Gainer-Dewar J."/>
            <person name="Goldberg J."/>
            <person name="Griggs A."/>
            <person name="Gujja S."/>
            <person name="Hansen M."/>
            <person name="Howarth C."/>
            <person name="Imamovic A."/>
            <person name="Ireland A."/>
            <person name="Larimer J."/>
            <person name="McCowan C."/>
            <person name="Murphy C."/>
            <person name="Pearson M."/>
            <person name="Poon T.W."/>
            <person name="Priest M."/>
            <person name="Roberts A."/>
            <person name="Saif S."/>
            <person name="Shea T."/>
            <person name="Sisk P."/>
            <person name="Sykes S."/>
            <person name="Wortman J."/>
            <person name="Nusbaum C."/>
            <person name="Birren B."/>
        </authorList>
    </citation>
    <scope>NUCLEOTIDE SEQUENCE [LARGE SCALE GENOMIC DNA]</scope>
    <source>
        <strain evidence="12 13">CBS 119918</strain>
    </source>
</reference>
<dbReference type="VEuPathDB" id="FungiDB:A1O9_04408"/>
<comment type="similarity">
    <text evidence="3">Belongs to the VTA1 family.</text>
</comment>
<evidence type="ECO:0000259" key="11">
    <source>
        <dbReference type="Pfam" id="PF18097"/>
    </source>
</evidence>
<dbReference type="RefSeq" id="XP_013262153.1">
    <property type="nucleotide sequence ID" value="XM_013406699.1"/>
</dbReference>
<dbReference type="STRING" id="1182545.A0A072PJR3"/>
<feature type="compositionally biased region" description="Pro residues" evidence="9">
    <location>
        <begin position="456"/>
        <end position="465"/>
    </location>
</feature>
<accession>A0A072PJR3</accession>
<dbReference type="Pfam" id="PF18097">
    <property type="entry name" value="Vta1_C"/>
    <property type="match status" value="1"/>
</dbReference>
<dbReference type="OrthoDB" id="391137at2759"/>
<evidence type="ECO:0000256" key="5">
    <source>
        <dbReference type="ARBA" id="ARBA00022490"/>
    </source>
</evidence>
<dbReference type="GO" id="GO:0005771">
    <property type="term" value="C:multivesicular body"/>
    <property type="evidence" value="ECO:0007669"/>
    <property type="project" value="TreeGrafter"/>
</dbReference>
<feature type="compositionally biased region" description="Polar residues" evidence="9">
    <location>
        <begin position="380"/>
        <end position="389"/>
    </location>
</feature>
<name>A0A072PJR3_9EURO</name>
<keyword evidence="4" id="KW-0813">Transport</keyword>
<feature type="compositionally biased region" description="Pro residues" evidence="9">
    <location>
        <begin position="422"/>
        <end position="432"/>
    </location>
</feature>
<dbReference type="Proteomes" id="UP000027920">
    <property type="component" value="Unassembled WGS sequence"/>
</dbReference>
<dbReference type="AlphaFoldDB" id="A0A072PJR3"/>
<dbReference type="Pfam" id="PF04652">
    <property type="entry name" value="Vta1"/>
    <property type="match status" value="1"/>
</dbReference>
<evidence type="ECO:0000313" key="12">
    <source>
        <dbReference type="EMBL" id="KEF59563.1"/>
    </source>
</evidence>
<dbReference type="InterPro" id="IPR023175">
    <property type="entry name" value="Vta1/CALS_N_sf"/>
</dbReference>
<protein>
    <recommendedName>
        <fullName evidence="14">DUF605-domain-containing protein</fullName>
    </recommendedName>
</protein>
<dbReference type="InterPro" id="IPR044538">
    <property type="entry name" value="Vta1-like"/>
</dbReference>
<keyword evidence="8" id="KW-0472">Membrane</keyword>
<keyword evidence="6" id="KW-0967">Endosome</keyword>
<evidence type="ECO:0000256" key="3">
    <source>
        <dbReference type="ARBA" id="ARBA00007895"/>
    </source>
</evidence>
<feature type="domain" description="Vta1 C-terminal" evidence="11">
    <location>
        <begin position="476"/>
        <end position="512"/>
    </location>
</feature>
<dbReference type="GO" id="GO:0015031">
    <property type="term" value="P:protein transport"/>
    <property type="evidence" value="ECO:0007669"/>
    <property type="project" value="UniProtKB-KW"/>
</dbReference>